<organism evidence="2 3">
    <name type="scientific">Aquipseudomonas alcaligenes (strain ATCC 14909 / DSM 50342 / CCUG 1425 / JCM 20561 / NBRC 14159 / NCIMB 9945 / NCTC 10367 / 1577)</name>
    <name type="common">Pseudomonas alcaligenes</name>
    <dbReference type="NCBI Taxonomy" id="1215092"/>
    <lineage>
        <taxon>Bacteria</taxon>
        <taxon>Pseudomonadati</taxon>
        <taxon>Pseudomonadota</taxon>
        <taxon>Gammaproteobacteria</taxon>
        <taxon>Pseudomonadales</taxon>
        <taxon>Pseudomonadaceae</taxon>
        <taxon>Aquipseudomonas</taxon>
    </lineage>
</organism>
<dbReference type="InterPro" id="IPR019670">
    <property type="entry name" value="DUF2523"/>
</dbReference>
<feature type="transmembrane region" description="Helical" evidence="1">
    <location>
        <begin position="12"/>
        <end position="30"/>
    </location>
</feature>
<dbReference type="eggNOG" id="ENOG5033MQM">
    <property type="taxonomic scope" value="Bacteria"/>
</dbReference>
<dbReference type="Proteomes" id="UP000016560">
    <property type="component" value="Unassembled WGS sequence"/>
</dbReference>
<comment type="caution">
    <text evidence="2">The sequence shown here is derived from an EMBL/GenBank/DDBJ whole genome shotgun (WGS) entry which is preliminary data.</text>
</comment>
<dbReference type="AlphaFoldDB" id="U2ZAK9"/>
<dbReference type="Pfam" id="PF10734">
    <property type="entry name" value="DUF2523"/>
    <property type="match status" value="1"/>
</dbReference>
<reference evidence="2" key="1">
    <citation type="submission" date="2024-09" db="EMBL/GenBank/DDBJ databases">
        <title>Whole genome shotgun sequence of Pseudomonas alcaligenes NBRC 14159.</title>
        <authorList>
            <person name="Yoshida I."/>
            <person name="Hosoyama A."/>
            <person name="Tsuchikane K."/>
            <person name="Noguchi M."/>
            <person name="Hirakata S."/>
            <person name="Ando Y."/>
            <person name="Ohji S."/>
            <person name="Yamazoe A."/>
            <person name="Yamazaki S."/>
            <person name="Fujita N."/>
        </authorList>
    </citation>
    <scope>NUCLEOTIDE SEQUENCE</scope>
    <source>
        <strain evidence="2">NBRC 14159</strain>
    </source>
</reference>
<protein>
    <recommendedName>
        <fullName evidence="4">DUF2523 domain-containing protein</fullName>
    </recommendedName>
</protein>
<feature type="transmembrane region" description="Helical" evidence="1">
    <location>
        <begin position="42"/>
        <end position="65"/>
    </location>
</feature>
<evidence type="ECO:0000313" key="3">
    <source>
        <dbReference type="Proteomes" id="UP000016560"/>
    </source>
</evidence>
<dbReference type="EMBL" id="BATI01000046">
    <property type="protein sequence ID" value="GAD64751.1"/>
    <property type="molecule type" value="Genomic_DNA"/>
</dbReference>
<proteinExistence type="predicted"/>
<sequence length="116" mass="12671">MQAIIQTIVSWFASLFKWFGRVFEWFLGMLKDLFELITDLPTVILGGFLDGVIYLLALIPVPSFLAGGGLLQTAISGLNGDVQYLVGFFGIPAAFSIIGAGVLFRLTRKAITLGQW</sequence>
<keyword evidence="1" id="KW-0472">Membrane</keyword>
<name>U2ZAK9_AQUA1</name>
<keyword evidence="1" id="KW-0812">Transmembrane</keyword>
<feature type="transmembrane region" description="Helical" evidence="1">
    <location>
        <begin position="85"/>
        <end position="106"/>
    </location>
</feature>
<gene>
    <name evidence="2" type="ORF">PA6_046_00350</name>
</gene>
<evidence type="ECO:0000313" key="2">
    <source>
        <dbReference type="EMBL" id="GAD64751.1"/>
    </source>
</evidence>
<dbReference type="OrthoDB" id="6988185at2"/>
<dbReference type="RefSeq" id="WP_021702824.1">
    <property type="nucleotide sequence ID" value="NZ_BATI01000046.1"/>
</dbReference>
<keyword evidence="1" id="KW-1133">Transmembrane helix</keyword>
<evidence type="ECO:0000256" key="1">
    <source>
        <dbReference type="SAM" id="Phobius"/>
    </source>
</evidence>
<evidence type="ECO:0008006" key="4">
    <source>
        <dbReference type="Google" id="ProtNLM"/>
    </source>
</evidence>
<keyword evidence="3" id="KW-1185">Reference proteome</keyword>
<accession>U2ZAK9</accession>